<organism evidence="1 2">
    <name type="scientific">Guptibacillus hwajinpoensis</name>
    <dbReference type="NCBI Taxonomy" id="208199"/>
    <lineage>
        <taxon>Bacteria</taxon>
        <taxon>Bacillati</taxon>
        <taxon>Bacillota</taxon>
        <taxon>Bacilli</taxon>
        <taxon>Bacillales</taxon>
        <taxon>Guptibacillaceae</taxon>
        <taxon>Guptibacillus</taxon>
    </lineage>
</organism>
<dbReference type="AlphaFoldDB" id="A0A0J6CMI6"/>
<dbReference type="EMBL" id="LELK01000004">
    <property type="protein sequence ID" value="KMM37431.1"/>
    <property type="molecule type" value="Genomic_DNA"/>
</dbReference>
<dbReference type="Proteomes" id="UP000035996">
    <property type="component" value="Unassembled WGS sequence"/>
</dbReference>
<evidence type="ECO:0000313" key="2">
    <source>
        <dbReference type="Proteomes" id="UP000035996"/>
    </source>
</evidence>
<gene>
    <name evidence="1" type="ORF">AB986_16410</name>
</gene>
<proteinExistence type="predicted"/>
<dbReference type="OrthoDB" id="2353056at2"/>
<dbReference type="STRING" id="157733.AB986_16410"/>
<keyword evidence="2" id="KW-1185">Reference proteome</keyword>
<protein>
    <recommendedName>
        <fullName evidence="3">Cytosolic protein</fullName>
    </recommendedName>
</protein>
<dbReference type="RefSeq" id="WP_048312387.1">
    <property type="nucleotide sequence ID" value="NZ_CP119526.1"/>
</dbReference>
<accession>A0A0J6CMI6</accession>
<evidence type="ECO:0000313" key="1">
    <source>
        <dbReference type="EMBL" id="KMM37431.1"/>
    </source>
</evidence>
<sequence>MGIKDFFSNRSETSERHPNDALKTHYFKATKEQAFTEAKAVLQKHYQGEVVTNSPERGEFVYQVKSPKKALIVVTVVSVRAYKTAVDFSVSTETPLPVDFGYSKKIIGTVYSDIQNKLTLIGTGISEQF</sequence>
<name>A0A0J6CMI6_9BACL</name>
<comment type="caution">
    <text evidence="1">The sequence shown here is derived from an EMBL/GenBank/DDBJ whole genome shotgun (WGS) entry which is preliminary data.</text>
</comment>
<reference evidence="1" key="1">
    <citation type="submission" date="2015-06" db="EMBL/GenBank/DDBJ databases">
        <authorList>
            <person name="Liu B."/>
            <person name="Wang J."/>
            <person name="Zhu Y."/>
            <person name="Liu G."/>
            <person name="Chen Q."/>
            <person name="Zheng C."/>
            <person name="Che J."/>
            <person name="Ge C."/>
            <person name="Shi H."/>
            <person name="Pan Z."/>
            <person name="Liu X."/>
        </authorList>
    </citation>
    <scope>NUCLEOTIDE SEQUENCE [LARGE SCALE GENOMIC DNA]</scope>
    <source>
        <strain evidence="1">DSM 16346</strain>
    </source>
</reference>
<evidence type="ECO:0008006" key="3">
    <source>
        <dbReference type="Google" id="ProtNLM"/>
    </source>
</evidence>